<dbReference type="NCBIfam" id="TIGR00052">
    <property type="entry name" value="nudix-type nucleoside diphosphatase, YffH/AdpP family"/>
    <property type="match status" value="1"/>
</dbReference>
<accession>A0ABU4RS61</accession>
<dbReference type="Gene3D" id="3.90.79.10">
    <property type="entry name" value="Nucleoside Triphosphate Pyrophosphohydrolase"/>
    <property type="match status" value="1"/>
</dbReference>
<dbReference type="Pfam" id="PF00293">
    <property type="entry name" value="NUDIX"/>
    <property type="match status" value="1"/>
</dbReference>
<evidence type="ECO:0000313" key="10">
    <source>
        <dbReference type="EMBL" id="MDX6807446.1"/>
    </source>
</evidence>
<evidence type="ECO:0000256" key="2">
    <source>
        <dbReference type="ARBA" id="ARBA00001946"/>
    </source>
</evidence>
<comment type="catalytic activity">
    <reaction evidence="1">
        <text>GDP-alpha-D-mannose + H2O = alpha-D-mannose 1-phosphate + GMP + 2 H(+)</text>
        <dbReference type="Rhea" id="RHEA:27978"/>
        <dbReference type="ChEBI" id="CHEBI:15377"/>
        <dbReference type="ChEBI" id="CHEBI:15378"/>
        <dbReference type="ChEBI" id="CHEBI:57527"/>
        <dbReference type="ChEBI" id="CHEBI:58115"/>
        <dbReference type="ChEBI" id="CHEBI:58409"/>
    </reaction>
</comment>
<sequence>MAEITELRTAHDGWCKLFVATVRTADGASFTREIEDHGEAVAVLPYDTERRTALLVRQLRAPALHAAGVMQVLEAPAGLADHGSVEDSVRAEAQEELGLTLREVEFIGTAWTMPGISTERMHLYLAAIREDDRTGAGGGLGSENESIEIVEMPLADLAALAAAGEIVDMKTFALVMALQLRRPALFR</sequence>
<keyword evidence="6 10" id="KW-0378">Hydrolase</keyword>
<dbReference type="PROSITE" id="PS51462">
    <property type="entry name" value="NUDIX"/>
    <property type="match status" value="1"/>
</dbReference>
<proteinExistence type="inferred from homology"/>
<dbReference type="InterPro" id="IPR000086">
    <property type="entry name" value="NUDIX_hydrolase_dom"/>
</dbReference>
<dbReference type="InterPro" id="IPR004385">
    <property type="entry name" value="NDP_pyrophosphatase"/>
</dbReference>
<dbReference type="EMBL" id="JAXAFJ010000012">
    <property type="protein sequence ID" value="MDX6807446.1"/>
    <property type="molecule type" value="Genomic_DNA"/>
</dbReference>
<dbReference type="InterPro" id="IPR015797">
    <property type="entry name" value="NUDIX_hydrolase-like_dom_sf"/>
</dbReference>
<comment type="subunit">
    <text evidence="4">Homodimer.</text>
</comment>
<evidence type="ECO:0000256" key="5">
    <source>
        <dbReference type="ARBA" id="ARBA00016377"/>
    </source>
</evidence>
<evidence type="ECO:0000256" key="4">
    <source>
        <dbReference type="ARBA" id="ARBA00011738"/>
    </source>
</evidence>
<evidence type="ECO:0000256" key="8">
    <source>
        <dbReference type="ARBA" id="ARBA00032272"/>
    </source>
</evidence>
<evidence type="ECO:0000259" key="9">
    <source>
        <dbReference type="PROSITE" id="PS51462"/>
    </source>
</evidence>
<comment type="cofactor">
    <cofactor evidence="2">
        <name>Mg(2+)</name>
        <dbReference type="ChEBI" id="CHEBI:18420"/>
    </cofactor>
</comment>
<feature type="domain" description="Nudix hydrolase" evidence="9">
    <location>
        <begin position="36"/>
        <end position="174"/>
    </location>
</feature>
<dbReference type="GO" id="GO:0016787">
    <property type="term" value="F:hydrolase activity"/>
    <property type="evidence" value="ECO:0007669"/>
    <property type="project" value="UniProtKB-KW"/>
</dbReference>
<evidence type="ECO:0000256" key="6">
    <source>
        <dbReference type="ARBA" id="ARBA00022801"/>
    </source>
</evidence>
<evidence type="ECO:0000256" key="7">
    <source>
        <dbReference type="ARBA" id="ARBA00032162"/>
    </source>
</evidence>
<dbReference type="CDD" id="cd24157">
    <property type="entry name" value="NUDIX_GDPMK"/>
    <property type="match status" value="1"/>
</dbReference>
<gene>
    <name evidence="10" type="ORF">SCD90_15360</name>
</gene>
<keyword evidence="11" id="KW-1185">Reference proteome</keyword>
<comment type="caution">
    <text evidence="10">The sequence shown here is derived from an EMBL/GenBank/DDBJ whole genome shotgun (WGS) entry which is preliminary data.</text>
</comment>
<evidence type="ECO:0000256" key="1">
    <source>
        <dbReference type="ARBA" id="ARBA00000847"/>
    </source>
</evidence>
<comment type="similarity">
    <text evidence="3">Belongs to the Nudix hydrolase family. NudK subfamily.</text>
</comment>
<dbReference type="SUPFAM" id="SSF55811">
    <property type="entry name" value="Nudix"/>
    <property type="match status" value="1"/>
</dbReference>
<dbReference type="PANTHER" id="PTHR11839:SF18">
    <property type="entry name" value="NUDIX HYDROLASE DOMAIN-CONTAINING PROTEIN"/>
    <property type="match status" value="1"/>
</dbReference>
<evidence type="ECO:0000256" key="3">
    <source>
        <dbReference type="ARBA" id="ARBA00007275"/>
    </source>
</evidence>
<dbReference type="PANTHER" id="PTHR11839">
    <property type="entry name" value="UDP/ADP-SUGAR PYROPHOSPHATASE"/>
    <property type="match status" value="1"/>
</dbReference>
<protein>
    <recommendedName>
        <fullName evidence="5">GDP-mannose pyrophosphatase</fullName>
    </recommendedName>
    <alternativeName>
        <fullName evidence="7">GDP-mannose hydrolase</fullName>
    </alternativeName>
    <alternativeName>
        <fullName evidence="8">GDPMK</fullName>
    </alternativeName>
</protein>
<dbReference type="RefSeq" id="WP_319845583.1">
    <property type="nucleotide sequence ID" value="NZ_JAXAFJ010000012.1"/>
</dbReference>
<reference evidence="10 11" key="1">
    <citation type="submission" date="2023-11" db="EMBL/GenBank/DDBJ databases">
        <authorList>
            <person name="Bao R."/>
        </authorList>
    </citation>
    <scope>NUCLEOTIDE SEQUENCE [LARGE SCALE GENOMIC DNA]</scope>
    <source>
        <strain evidence="10 11">PJ23</strain>
    </source>
</reference>
<dbReference type="Proteomes" id="UP001274321">
    <property type="component" value="Unassembled WGS sequence"/>
</dbReference>
<organism evidence="10 11">
    <name type="scientific">Terrihabitans rhizophilus</name>
    <dbReference type="NCBI Taxonomy" id="3092662"/>
    <lineage>
        <taxon>Bacteria</taxon>
        <taxon>Pseudomonadati</taxon>
        <taxon>Pseudomonadota</taxon>
        <taxon>Alphaproteobacteria</taxon>
        <taxon>Hyphomicrobiales</taxon>
        <taxon>Terrihabitans</taxon>
    </lineage>
</organism>
<name>A0ABU4RS61_9HYPH</name>
<evidence type="ECO:0000313" key="11">
    <source>
        <dbReference type="Proteomes" id="UP001274321"/>
    </source>
</evidence>